<dbReference type="GO" id="GO:0033588">
    <property type="term" value="C:elongator holoenzyme complex"/>
    <property type="evidence" value="ECO:0007669"/>
    <property type="project" value="InterPro"/>
</dbReference>
<evidence type="ECO:0000256" key="2">
    <source>
        <dbReference type="ARBA" id="ARBA00008837"/>
    </source>
</evidence>
<dbReference type="PhylomeDB" id="A0A0D2VRV7"/>
<accession>A0A0D2VRV7</accession>
<reference evidence="4" key="1">
    <citation type="submission" date="2011-02" db="EMBL/GenBank/DDBJ databases">
        <title>The Genome Sequence of Capsaspora owczarzaki ATCC 30864.</title>
        <authorList>
            <person name="Russ C."/>
            <person name="Cuomo C."/>
            <person name="Burger G."/>
            <person name="Gray M.W."/>
            <person name="Holland P.W.H."/>
            <person name="King N."/>
            <person name="Lang F.B.F."/>
            <person name="Roger A.J."/>
            <person name="Ruiz-Trillo I."/>
            <person name="Young S.K."/>
            <person name="Zeng Q."/>
            <person name="Gargeya S."/>
            <person name="Alvarado L."/>
            <person name="Berlin A."/>
            <person name="Chapman S.B."/>
            <person name="Chen Z."/>
            <person name="Freedman E."/>
            <person name="Gellesch M."/>
            <person name="Goldberg J."/>
            <person name="Griggs A."/>
            <person name="Gujja S."/>
            <person name="Heilman E."/>
            <person name="Heiman D."/>
            <person name="Howarth C."/>
            <person name="Mehta T."/>
            <person name="Neiman D."/>
            <person name="Pearson M."/>
            <person name="Roberts A."/>
            <person name="Saif S."/>
            <person name="Shea T."/>
            <person name="Shenoy N."/>
            <person name="Sisk P."/>
            <person name="Stolte C."/>
            <person name="Sykes S."/>
            <person name="White J."/>
            <person name="Yandava C."/>
            <person name="Haas B."/>
            <person name="Nusbaum C."/>
            <person name="Birren B."/>
        </authorList>
    </citation>
    <scope>NUCLEOTIDE SEQUENCE</scope>
    <source>
        <strain evidence="4">ATCC 30864</strain>
    </source>
</reference>
<gene>
    <name evidence="3" type="ORF">CAOG_004418</name>
</gene>
<dbReference type="Pfam" id="PF09807">
    <property type="entry name" value="ELP6"/>
    <property type="match status" value="1"/>
</dbReference>
<comment type="pathway">
    <text evidence="1">tRNA modification; 5-methoxycarbonylmethyl-2-thiouridine-tRNA biosynthesis.</text>
</comment>
<dbReference type="PANTHER" id="PTHR16184:SF6">
    <property type="entry name" value="ELONGATOR COMPLEX PROTEIN 6"/>
    <property type="match status" value="1"/>
</dbReference>
<dbReference type="Gene3D" id="3.40.50.300">
    <property type="entry name" value="P-loop containing nucleotide triphosphate hydrolases"/>
    <property type="match status" value="1"/>
</dbReference>
<dbReference type="OrthoDB" id="9995306at2759"/>
<dbReference type="CDD" id="cd19495">
    <property type="entry name" value="Elp6"/>
    <property type="match status" value="1"/>
</dbReference>
<dbReference type="Proteomes" id="UP000008743">
    <property type="component" value="Unassembled WGS sequence"/>
</dbReference>
<dbReference type="GO" id="GO:0002098">
    <property type="term" value="P:tRNA wobble uridine modification"/>
    <property type="evidence" value="ECO:0007669"/>
    <property type="project" value="InterPro"/>
</dbReference>
<dbReference type="AlphaFoldDB" id="A0A0D2VRV7"/>
<dbReference type="UniPathway" id="UPA00988"/>
<dbReference type="InterPro" id="IPR018627">
    <property type="entry name" value="ELP6"/>
</dbReference>
<dbReference type="PANTHER" id="PTHR16184">
    <property type="entry name" value="ELONGATOR COMPLEX PROTEIN 6"/>
    <property type="match status" value="1"/>
</dbReference>
<dbReference type="eggNOG" id="KOG4723">
    <property type="taxonomic scope" value="Eukaryota"/>
</dbReference>
<dbReference type="EMBL" id="KE346365">
    <property type="protein sequence ID" value="KJE93662.1"/>
    <property type="molecule type" value="Genomic_DNA"/>
</dbReference>
<evidence type="ECO:0000256" key="1">
    <source>
        <dbReference type="ARBA" id="ARBA00005043"/>
    </source>
</evidence>
<keyword evidence="4" id="KW-1185">Reference proteome</keyword>
<evidence type="ECO:0000313" key="4">
    <source>
        <dbReference type="Proteomes" id="UP000008743"/>
    </source>
</evidence>
<dbReference type="OMA" id="KMGCNLT"/>
<proteinExistence type="inferred from homology"/>
<sequence length="276" mass="29236">MFEGLNAALSLSNTAPPTELQGSLVLCADTLEADGGFLLHHWLATHLKTGAAVVLVSFAHIQNHFALVARKLGINLAQLEARGMFRFIGGLDVPSTDAQSQPSSGDFHLDLSNPAPLKELHQRIQDTLKAMEASRRAANPAGEDATQTPVCIILDSVDTLFHATGGAITPAALLGFIHSCRSFPLVAPAPCLVVSVHADALFGGAKALFATLKHQAQVTLTVSGLPSGYSKDVHGQLYISRASGLDERPAPQSKLHYKIQDHTVTFFAPGLSRAVI</sequence>
<evidence type="ECO:0008006" key="5">
    <source>
        <dbReference type="Google" id="ProtNLM"/>
    </source>
</evidence>
<dbReference type="InParanoid" id="A0A0D2VRV7"/>
<organism evidence="3 4">
    <name type="scientific">Capsaspora owczarzaki (strain ATCC 30864)</name>
    <dbReference type="NCBI Taxonomy" id="595528"/>
    <lineage>
        <taxon>Eukaryota</taxon>
        <taxon>Filasterea</taxon>
        <taxon>Capsaspora</taxon>
    </lineage>
</organism>
<comment type="similarity">
    <text evidence="2">Belongs to the ELP6 family.</text>
</comment>
<dbReference type="InterPro" id="IPR027417">
    <property type="entry name" value="P-loop_NTPase"/>
</dbReference>
<dbReference type="RefSeq" id="XP_004348246.1">
    <property type="nucleotide sequence ID" value="XM_004348196.2"/>
</dbReference>
<evidence type="ECO:0000313" key="3">
    <source>
        <dbReference type="EMBL" id="KJE93662.1"/>
    </source>
</evidence>
<name>A0A0D2VRV7_CAPO3</name>
<protein>
    <recommendedName>
        <fullName evidence="5">Elongator complex protein 6</fullName>
    </recommendedName>
</protein>
<dbReference type="STRING" id="595528.A0A0D2VRV7"/>